<keyword evidence="2" id="KW-1185">Reference proteome</keyword>
<comment type="caution">
    <text evidence="1">The sequence shown here is derived from an EMBL/GenBank/DDBJ whole genome shotgun (WGS) entry which is preliminary data.</text>
</comment>
<name>A0ACC1T9F9_9APHY</name>
<dbReference type="Proteomes" id="UP001148662">
    <property type="component" value="Unassembled WGS sequence"/>
</dbReference>
<sequence length="646" mass="71607">MAQTPDIHFMGDGHDPCCLDNAPRLLLRRHQFLKLGSIAVVHVEPQRCYRDDDLSRSSHPLHLCIQDIPSQREEGMAGSNDYFTHALRFWRKYLFLGEKVHVRHKSWPGLPKSGYDSDMFTSLVELERPAISRLMFMIFVGIVAVEVIITTSLCIVLWRLRTGIIRTDGIIRTIAAYSINAGVLTGLCAVMILVTYATMPGNYICIAFYVVVPGSSLNSLLAALNAREGLRNDSRRWSAIRIPHSDGNNPFSAVARTIARRTSGQSGWLYSGSAKRDNSPDLAAMSMNPKNTVEALFFGNAISTLLYGTASVQAYLYFNRCKDAAWFRALIIFLWIGETVHLCLTTYTIYLYTVVGLENPTQSTSWSLAAIEAVSTIDGTIIQVIYTYRLWLVSQKKIWLIVLIVRCLDASLNLQPQPISLIQMVPVVYSCCTSFFLLAESTTFGPTNALQTYKWFMRSAIVGVVLADMLIAISLCIVLWQLRTGVERTNGVIRTLIAYSISAGVLTSLCALGILITASNVHAQDLPAAMVDTCPVCDDAEQPHILGILSPYFNSLLASLNARKRLRHDNNWDRGIDIPLSNLSSIRFAAVKTRAERSTVGQPIEIQVDTHTKRKADSISGLPQTRLVGQSSRSSFSLAEDVSDVA</sequence>
<organism evidence="1 2">
    <name type="scientific">Phlebia brevispora</name>
    <dbReference type="NCBI Taxonomy" id="194682"/>
    <lineage>
        <taxon>Eukaryota</taxon>
        <taxon>Fungi</taxon>
        <taxon>Dikarya</taxon>
        <taxon>Basidiomycota</taxon>
        <taxon>Agaricomycotina</taxon>
        <taxon>Agaricomycetes</taxon>
        <taxon>Polyporales</taxon>
        <taxon>Meruliaceae</taxon>
        <taxon>Phlebia</taxon>
    </lineage>
</organism>
<reference evidence="1" key="1">
    <citation type="submission" date="2022-07" db="EMBL/GenBank/DDBJ databases">
        <title>Genome Sequence of Phlebia brevispora.</title>
        <authorList>
            <person name="Buettner E."/>
        </authorList>
    </citation>
    <scope>NUCLEOTIDE SEQUENCE</scope>
    <source>
        <strain evidence="1">MPL23</strain>
    </source>
</reference>
<evidence type="ECO:0000313" key="2">
    <source>
        <dbReference type="Proteomes" id="UP001148662"/>
    </source>
</evidence>
<proteinExistence type="predicted"/>
<accession>A0ACC1T9F9</accession>
<protein>
    <submittedName>
        <fullName evidence="1">Uncharacterized protein</fullName>
    </submittedName>
</protein>
<dbReference type="EMBL" id="JANHOG010000271">
    <property type="protein sequence ID" value="KAJ3556095.1"/>
    <property type="molecule type" value="Genomic_DNA"/>
</dbReference>
<evidence type="ECO:0000313" key="1">
    <source>
        <dbReference type="EMBL" id="KAJ3556095.1"/>
    </source>
</evidence>
<gene>
    <name evidence="1" type="ORF">NM688_g2214</name>
</gene>